<accession>A0A9W7SVK0</accession>
<feature type="region of interest" description="Disordered" evidence="1">
    <location>
        <begin position="66"/>
        <end position="96"/>
    </location>
</feature>
<organism evidence="2 3">
    <name type="scientific">Teratosphaeria destructans</name>
    <dbReference type="NCBI Taxonomy" id="418781"/>
    <lineage>
        <taxon>Eukaryota</taxon>
        <taxon>Fungi</taxon>
        <taxon>Dikarya</taxon>
        <taxon>Ascomycota</taxon>
        <taxon>Pezizomycotina</taxon>
        <taxon>Dothideomycetes</taxon>
        <taxon>Dothideomycetidae</taxon>
        <taxon>Mycosphaerellales</taxon>
        <taxon>Teratosphaeriaceae</taxon>
        <taxon>Teratosphaeria</taxon>
    </lineage>
</organism>
<feature type="compositionally biased region" description="Basic and acidic residues" evidence="1">
    <location>
        <begin position="67"/>
        <end position="78"/>
    </location>
</feature>
<dbReference type="Proteomes" id="UP001138500">
    <property type="component" value="Unassembled WGS sequence"/>
</dbReference>
<sequence>MSQDSQKPRFNNPRAAQITDAHVAAFRAGMQAWTDDAVREFLAWIVEQHCAGNLPSWINLINTTLPSEEKQATKAEGKGKRKRRERKAEASEVARGIIEPDGEGGLRIKEKFADALIEGMAAEGKGGEEDEEQDVVAGVQQGH</sequence>
<reference evidence="2 3" key="1">
    <citation type="journal article" date="2018" name="IMA Fungus">
        <title>IMA Genome-F 10: Nine draft genome sequences of Claviceps purpurea s.lat., including C. arundinis, C. humidiphila, and C. cf. spartinae, pseudomolecules for the pitch canker pathogen Fusarium circinatum, draft genome of Davidsoniella eucalypti, Grosmannia galeiformis, Quambalaria eucalypti, and Teratosphaeria destructans.</title>
        <authorList>
            <person name="Wingfield B.D."/>
            <person name="Liu M."/>
            <person name="Nguyen H.D."/>
            <person name="Lane F.A."/>
            <person name="Morgan S.W."/>
            <person name="De Vos L."/>
            <person name="Wilken P.M."/>
            <person name="Duong T.A."/>
            <person name="Aylward J."/>
            <person name="Coetzee M.P."/>
            <person name="Dadej K."/>
            <person name="De Beer Z.W."/>
            <person name="Findlay W."/>
            <person name="Havenga M."/>
            <person name="Kolarik M."/>
            <person name="Menzies J.G."/>
            <person name="Naidoo K."/>
            <person name="Pochopski O."/>
            <person name="Shoukouhi P."/>
            <person name="Santana Q.C."/>
            <person name="Seifert K.A."/>
            <person name="Soal N."/>
            <person name="Steenkamp E.T."/>
            <person name="Tatham C.T."/>
            <person name="van der Nest M.A."/>
            <person name="Wingfield M.J."/>
        </authorList>
    </citation>
    <scope>NUCLEOTIDE SEQUENCE [LARGE SCALE GENOMIC DNA]</scope>
    <source>
        <strain evidence="2">CMW44962</strain>
    </source>
</reference>
<dbReference type="EMBL" id="RIBY02001112">
    <property type="protein sequence ID" value="KAH9832820.1"/>
    <property type="molecule type" value="Genomic_DNA"/>
</dbReference>
<name>A0A9W7SVK0_9PEZI</name>
<feature type="region of interest" description="Disordered" evidence="1">
    <location>
        <begin position="120"/>
        <end position="143"/>
    </location>
</feature>
<evidence type="ECO:0000313" key="2">
    <source>
        <dbReference type="EMBL" id="KAH9832820.1"/>
    </source>
</evidence>
<protein>
    <submittedName>
        <fullName evidence="2">Uncharacterized protein</fullName>
    </submittedName>
</protein>
<evidence type="ECO:0000256" key="1">
    <source>
        <dbReference type="SAM" id="MobiDB-lite"/>
    </source>
</evidence>
<evidence type="ECO:0000313" key="3">
    <source>
        <dbReference type="Proteomes" id="UP001138500"/>
    </source>
</evidence>
<gene>
    <name evidence="2" type="ORF">Tdes44962_MAKER00302</name>
</gene>
<dbReference type="AlphaFoldDB" id="A0A9W7SVK0"/>
<comment type="caution">
    <text evidence="2">The sequence shown here is derived from an EMBL/GenBank/DDBJ whole genome shotgun (WGS) entry which is preliminary data.</text>
</comment>
<reference evidence="2 3" key="2">
    <citation type="journal article" date="2021" name="Curr. Genet.">
        <title>Genetic response to nitrogen starvation in the aggressive Eucalyptus foliar pathogen Teratosphaeria destructans.</title>
        <authorList>
            <person name="Havenga M."/>
            <person name="Wingfield B.D."/>
            <person name="Wingfield M.J."/>
            <person name="Dreyer L.L."/>
            <person name="Roets F."/>
            <person name="Aylward J."/>
        </authorList>
    </citation>
    <scope>NUCLEOTIDE SEQUENCE [LARGE SCALE GENOMIC DNA]</scope>
    <source>
        <strain evidence="2">CMW44962</strain>
    </source>
</reference>
<keyword evidence="3" id="KW-1185">Reference proteome</keyword>
<proteinExistence type="predicted"/>